<dbReference type="Proteomes" id="UP001141434">
    <property type="component" value="Unassembled WGS sequence"/>
</dbReference>
<protein>
    <submittedName>
        <fullName evidence="1">Uncharacterized protein</fullName>
    </submittedName>
</protein>
<evidence type="ECO:0000313" key="1">
    <source>
        <dbReference type="EMBL" id="KAJ5084777.1"/>
    </source>
</evidence>
<dbReference type="RefSeq" id="XP_056508174.1">
    <property type="nucleotide sequence ID" value="XM_056659881.1"/>
</dbReference>
<dbReference type="AlphaFoldDB" id="A0A9W9EMV8"/>
<proteinExistence type="predicted"/>
<dbReference type="OrthoDB" id="4355369at2759"/>
<keyword evidence="2" id="KW-1185">Reference proteome</keyword>
<organism evidence="1 2">
    <name type="scientific">Penicillium alfredii</name>
    <dbReference type="NCBI Taxonomy" id="1506179"/>
    <lineage>
        <taxon>Eukaryota</taxon>
        <taxon>Fungi</taxon>
        <taxon>Dikarya</taxon>
        <taxon>Ascomycota</taxon>
        <taxon>Pezizomycotina</taxon>
        <taxon>Eurotiomycetes</taxon>
        <taxon>Eurotiomycetidae</taxon>
        <taxon>Eurotiales</taxon>
        <taxon>Aspergillaceae</taxon>
        <taxon>Penicillium</taxon>
    </lineage>
</organism>
<reference evidence="1" key="1">
    <citation type="submission" date="2022-11" db="EMBL/GenBank/DDBJ databases">
        <authorList>
            <person name="Petersen C."/>
        </authorList>
    </citation>
    <scope>NUCLEOTIDE SEQUENCE</scope>
    <source>
        <strain evidence="1">IBT 34128</strain>
    </source>
</reference>
<dbReference type="GeneID" id="81399050"/>
<sequence>MQFIQDTHPEAFPQLLERLPPELLQYIIELHFFSKPLGSHYALHQLRLLLHETNPYLRIRREIEHFLRSLRIREIIRTRWNLYLNYNDAVSNQHEIPLYPERQRDLATWSLTECTDCFYFMLDRWAIRPSYYNNHGYSFFALASHLENKELLCRLVSSAEPKELLKFLSTGLEDHTTIFQQTVTDAKVFQICWDRLESAPDLDLSLTLRVKHIYTVCKYVTVDLANRLLARGIDISMGLATGNGNLTAWHAVAEFHPDPKSIFEWLHIHALLPQELRPAVLLRATQSDRVEAAIWLIDHSNDSIEYRPAAIEAAKRQTDESATILDGIVQRTSLAQSRDRSLFPLQDLVVEIVSGACTKSRDLFMKKEVLCERQARFAEQHAEVYKSELTILEKRAILKIQKSLVCNSDWFLDMALVLAAREANLHNLAGLLDHLMDKE</sequence>
<name>A0A9W9EMV8_9EURO</name>
<comment type="caution">
    <text evidence="1">The sequence shown here is derived from an EMBL/GenBank/DDBJ whole genome shotgun (WGS) entry which is preliminary data.</text>
</comment>
<dbReference type="EMBL" id="JAPMSZ010000011">
    <property type="protein sequence ID" value="KAJ5084777.1"/>
    <property type="molecule type" value="Genomic_DNA"/>
</dbReference>
<accession>A0A9W9EMV8</accession>
<evidence type="ECO:0000313" key="2">
    <source>
        <dbReference type="Proteomes" id="UP001141434"/>
    </source>
</evidence>
<reference evidence="1" key="2">
    <citation type="journal article" date="2023" name="IMA Fungus">
        <title>Comparative genomic study of the Penicillium genus elucidates a diverse pangenome and 15 lateral gene transfer events.</title>
        <authorList>
            <person name="Petersen C."/>
            <person name="Sorensen T."/>
            <person name="Nielsen M.R."/>
            <person name="Sondergaard T.E."/>
            <person name="Sorensen J.L."/>
            <person name="Fitzpatrick D.A."/>
            <person name="Frisvad J.C."/>
            <person name="Nielsen K.L."/>
        </authorList>
    </citation>
    <scope>NUCLEOTIDE SEQUENCE</scope>
    <source>
        <strain evidence="1">IBT 34128</strain>
    </source>
</reference>
<gene>
    <name evidence="1" type="ORF">NUU61_009356</name>
</gene>